<sequence length="194" mass="21509">MQTVQTRLSVSYLLRGNQAGARDCSCPCNPCDCNPCECPGASRAPRWRLSLYRLAEGHFAKISLLGREMLLLCLALAPEGQATDPRAWQEVILTDVSANPATVLQLLEEIEEHIEALPAEVCEQAHRPGRRAVYAVPLAYQQHESSPQLRVDFVPAEARLLRAAEPRPMQPPASWSYNGPLAPRGSFVWQSPLR</sequence>
<dbReference type="AlphaFoldDB" id="A0A455T1D3"/>
<gene>
    <name evidence="1" type="ORF">KTA_12210</name>
</gene>
<protein>
    <submittedName>
        <fullName evidence="1">Uncharacterized protein</fullName>
    </submittedName>
</protein>
<accession>A0A455T1D3</accession>
<evidence type="ECO:0000313" key="1">
    <source>
        <dbReference type="EMBL" id="BBH93022.1"/>
    </source>
</evidence>
<reference evidence="1" key="1">
    <citation type="submission" date="2018-12" db="EMBL/GenBank/DDBJ databases">
        <title>Novel natural products biosynthetic potential of the class Ktedonobacteria.</title>
        <authorList>
            <person name="Zheng Y."/>
            <person name="Saitou A."/>
            <person name="Wang C.M."/>
            <person name="Toyoda A."/>
            <person name="Minakuchi Y."/>
            <person name="Sekiguchi Y."/>
            <person name="Ueda K."/>
            <person name="Takano H."/>
            <person name="Sakai Y."/>
            <person name="Yokota A."/>
            <person name="Yabe S."/>
        </authorList>
    </citation>
    <scope>NUCLEOTIDE SEQUENCE</scope>
    <source>
        <strain evidence="1">A3-2</strain>
    </source>
</reference>
<proteinExistence type="predicted"/>
<name>A0A455T1D3_9CHLR</name>
<organism evidence="1">
    <name type="scientific">Thermogemmatispora argillosa</name>
    <dbReference type="NCBI Taxonomy" id="2045280"/>
    <lineage>
        <taxon>Bacteria</taxon>
        <taxon>Bacillati</taxon>
        <taxon>Chloroflexota</taxon>
        <taxon>Ktedonobacteria</taxon>
        <taxon>Thermogemmatisporales</taxon>
        <taxon>Thermogemmatisporaceae</taxon>
        <taxon>Thermogemmatispora</taxon>
    </lineage>
</organism>
<dbReference type="EMBL" id="AP019377">
    <property type="protein sequence ID" value="BBH93022.1"/>
    <property type="molecule type" value="Genomic_DNA"/>
</dbReference>